<feature type="compositionally biased region" description="Basic and acidic residues" evidence="1">
    <location>
        <begin position="10"/>
        <end position="20"/>
    </location>
</feature>
<organism evidence="3 4">
    <name type="scientific">Cystoisospora suis</name>
    <dbReference type="NCBI Taxonomy" id="483139"/>
    <lineage>
        <taxon>Eukaryota</taxon>
        <taxon>Sar</taxon>
        <taxon>Alveolata</taxon>
        <taxon>Apicomplexa</taxon>
        <taxon>Conoidasida</taxon>
        <taxon>Coccidia</taxon>
        <taxon>Eucoccidiorida</taxon>
        <taxon>Eimeriorina</taxon>
        <taxon>Sarcocystidae</taxon>
        <taxon>Cystoisospora</taxon>
    </lineage>
</organism>
<keyword evidence="4" id="KW-1185">Reference proteome</keyword>
<evidence type="ECO:0000313" key="3">
    <source>
        <dbReference type="EMBL" id="PHJ17086.1"/>
    </source>
</evidence>
<dbReference type="PANTHER" id="PTHR46018">
    <property type="entry name" value="ZINC PHOSPHODIESTERASE ELAC PROTEIN 1"/>
    <property type="match status" value="1"/>
</dbReference>
<gene>
    <name evidence="3" type="ORF">CSUI_009102</name>
</gene>
<feature type="region of interest" description="Disordered" evidence="1">
    <location>
        <begin position="400"/>
        <end position="466"/>
    </location>
</feature>
<feature type="compositionally biased region" description="Polar residues" evidence="1">
    <location>
        <begin position="486"/>
        <end position="510"/>
    </location>
</feature>
<dbReference type="InterPro" id="IPR036866">
    <property type="entry name" value="RibonucZ/Hydroxyglut_hydro"/>
</dbReference>
<feature type="compositionally biased region" description="Basic and acidic residues" evidence="1">
    <location>
        <begin position="616"/>
        <end position="635"/>
    </location>
</feature>
<feature type="region of interest" description="Disordered" evidence="1">
    <location>
        <begin position="1"/>
        <end position="22"/>
    </location>
</feature>
<feature type="region of interest" description="Disordered" evidence="1">
    <location>
        <begin position="616"/>
        <end position="646"/>
    </location>
</feature>
<dbReference type="PANTHER" id="PTHR46018:SF2">
    <property type="entry name" value="ZINC PHOSPHODIESTERASE ELAC PROTEIN 1"/>
    <property type="match status" value="1"/>
</dbReference>
<dbReference type="SUPFAM" id="SSF56281">
    <property type="entry name" value="Metallo-hydrolase/oxidoreductase"/>
    <property type="match status" value="2"/>
</dbReference>
<dbReference type="EMBL" id="MIGC01005285">
    <property type="protein sequence ID" value="PHJ17086.1"/>
    <property type="molecule type" value="Genomic_DNA"/>
</dbReference>
<dbReference type="OrthoDB" id="527344at2759"/>
<dbReference type="GeneID" id="94432432"/>
<dbReference type="GO" id="GO:0005634">
    <property type="term" value="C:nucleus"/>
    <property type="evidence" value="ECO:0007669"/>
    <property type="project" value="TreeGrafter"/>
</dbReference>
<proteinExistence type="predicted"/>
<feature type="transmembrane region" description="Helical" evidence="2">
    <location>
        <begin position="134"/>
        <end position="159"/>
    </location>
</feature>
<dbReference type="GO" id="GO:0042781">
    <property type="term" value="F:3'-tRNA processing endoribonuclease activity"/>
    <property type="evidence" value="ECO:0007669"/>
    <property type="project" value="TreeGrafter"/>
</dbReference>
<dbReference type="VEuPathDB" id="ToxoDB:CSUI_009102"/>
<sequence>MEMSTSVLPGKRETRGDKNGRCRHRGRLYQGSVLGACQQHHVLHDLPGTGVPGRGFKLQQAVKQAPPSFTRKGYCHCAAEEDRSGRLKTSRQLGHGFDDRRALRWPSPGCGMEETVRQKTLTRRFRVHSKRGSAVFFSPLSSLLRLTIFFLSVFGILLLCFQDRPFQINSRGPVSSCLAMQVVSQGACRPHHNHGRSSPLHGAATARGFRIADSYRCRGKGTRLRCSMKRPGWWAPNHSRFFTASGKKKRRKVYSGLSDFRTEESGRYPRDMRVDATRAHFADPKYVLQGRSDKLKYVRKRVLCDGTSSEGGGIQSLRGGRLCGQPLLFCFIHEHLRAGDTTARCVPVPLVFSSLQRFQASRSTTLLSMTVPSKCPEEARKAGRATTDAPRFSASLLCTPEVAATRDPPERGNSAGIRAQGRPEPGQGTEAETVRMRTRTDSKKKHNKACLEEGETRARSGRKGPSVQCVEEAFVRVVEAVLHAGSNQDFPSDSTGFMHSTRATRPQSPAASPGYGSKIDFRARLEETAETTLESEPEKASAQSEGLDGCLLGAIARAGDEAERGAKRGGAFHCETNTDCPYPEVSPIVREAVANFRRAAQELLGIPVAARNQKDELRSEEALKGGNVHSEERGKRGSLKKSQSSGRASENKSCVWFDLTKQRLMVDRNELMRQLGEPAKGGWTLRFLGTGSMQPSVTRNTSAILFTRGDGISWLFDCGGGASAAAFPPLPSSATRSRLSPLLERLLGSAWSERGFPPRNLLTIAGQGSGAPMASKTRRERELERQRQHAVAEHLLRQPREAAALSVAAGAIADRSPVFESGGTEESEATGQLAPPQSARKKRVSRIGKIFVTHLHGDHSLGIPSLLSQVAAGPPVSRVVKSAERPATAPSHGTKLSSTHGPEGGITSDNRSRTCSCAPAAETESQPPRVDNIHVCANTLDKTVQEADSGKFQHTEGTEDQQDGDADAPVVDIFGPEGLRNLLRAHFVGTYVRRSARYRVHELKNVPCLHHGGRCTHPTLPELPKPPFEEEGSDILPRADGTYEVFSDGRAKVLAVPIRHTVPTVGYVVQEVGEPRRRLNAAYLQPLVKKNWNALLEWAELKGQPKAVFKVLSALQPGESFTFPDGTRVGFDEAFEEEAEHLRKFCLCVDTCDASPMMTLANNCDLLIHESTLSGASVTPVNEDCFDISDSGSDNGSCDFPGSINHGRRPRNVGDNSPTGTVSGFSLREKLRIGAKQLRTVTDREAFSRGHSTAAMAGEFAARVGACRLVLTHFSQRYKGDASLASVAAMKQVEHEAV</sequence>
<feature type="region of interest" description="Disordered" evidence="1">
    <location>
        <begin position="486"/>
        <end position="517"/>
    </location>
</feature>
<reference evidence="3 4" key="1">
    <citation type="journal article" date="2017" name="Int. J. Parasitol.">
        <title>The genome of the protozoan parasite Cystoisospora suis and a reverse vaccinology approach to identify vaccine candidates.</title>
        <authorList>
            <person name="Palmieri N."/>
            <person name="Shrestha A."/>
            <person name="Ruttkowski B."/>
            <person name="Beck T."/>
            <person name="Vogl C."/>
            <person name="Tomley F."/>
            <person name="Blake D.P."/>
            <person name="Joachim A."/>
        </authorList>
    </citation>
    <scope>NUCLEOTIDE SEQUENCE [LARGE SCALE GENOMIC DNA]</scope>
    <source>
        <strain evidence="3 4">Wien I</strain>
    </source>
</reference>
<feature type="compositionally biased region" description="Basic and acidic residues" evidence="1">
    <location>
        <begin position="449"/>
        <end position="458"/>
    </location>
</feature>
<comment type="caution">
    <text evidence="3">The sequence shown here is derived from an EMBL/GenBank/DDBJ whole genome shotgun (WGS) entry which is preliminary data.</text>
</comment>
<dbReference type="Gene3D" id="3.60.15.10">
    <property type="entry name" value="Ribonuclease Z/Hydroxyacylglutathione hydrolase-like"/>
    <property type="match status" value="2"/>
</dbReference>
<keyword evidence="2" id="KW-0472">Membrane</keyword>
<keyword evidence="2" id="KW-1133">Transmembrane helix</keyword>
<name>A0A2C6KL40_9APIC</name>
<accession>A0A2C6KL40</accession>
<protein>
    <submittedName>
        <fullName evidence="3">Transmembrane protein</fullName>
    </submittedName>
</protein>
<dbReference type="Proteomes" id="UP000221165">
    <property type="component" value="Unassembled WGS sequence"/>
</dbReference>
<keyword evidence="2 3" id="KW-0812">Transmembrane</keyword>
<dbReference type="RefSeq" id="XP_067918811.1">
    <property type="nucleotide sequence ID" value="XM_068069221.1"/>
</dbReference>
<feature type="compositionally biased region" description="Basic and acidic residues" evidence="1">
    <location>
        <begin position="432"/>
        <end position="441"/>
    </location>
</feature>
<evidence type="ECO:0000256" key="1">
    <source>
        <dbReference type="SAM" id="MobiDB-lite"/>
    </source>
</evidence>
<feature type="region of interest" description="Disordered" evidence="1">
    <location>
        <begin position="1202"/>
        <end position="1221"/>
    </location>
</feature>
<feature type="region of interest" description="Disordered" evidence="1">
    <location>
        <begin position="818"/>
        <end position="841"/>
    </location>
</feature>
<evidence type="ECO:0000256" key="2">
    <source>
        <dbReference type="SAM" id="Phobius"/>
    </source>
</evidence>
<evidence type="ECO:0000313" key="4">
    <source>
        <dbReference type="Proteomes" id="UP000221165"/>
    </source>
</evidence>
<feature type="region of interest" description="Disordered" evidence="1">
    <location>
        <begin position="877"/>
        <end position="930"/>
    </location>
</feature>